<dbReference type="PROSITE" id="PS50222">
    <property type="entry name" value="EF_HAND_2"/>
    <property type="match status" value="2"/>
</dbReference>
<dbReference type="STRING" id="5762.D2V424"/>
<dbReference type="OrthoDB" id="26525at2759"/>
<keyword evidence="4" id="KW-1185">Reference proteome</keyword>
<dbReference type="Proteomes" id="UP000006671">
    <property type="component" value="Unassembled WGS sequence"/>
</dbReference>
<dbReference type="CDD" id="cd00051">
    <property type="entry name" value="EFh"/>
    <property type="match status" value="1"/>
</dbReference>
<dbReference type="InterPro" id="IPR011992">
    <property type="entry name" value="EF-hand-dom_pair"/>
</dbReference>
<dbReference type="SUPFAM" id="SSF47473">
    <property type="entry name" value="EF-hand"/>
    <property type="match status" value="1"/>
</dbReference>
<organism evidence="4">
    <name type="scientific">Naegleria gruberi</name>
    <name type="common">Amoeba</name>
    <dbReference type="NCBI Taxonomy" id="5762"/>
    <lineage>
        <taxon>Eukaryota</taxon>
        <taxon>Discoba</taxon>
        <taxon>Heterolobosea</taxon>
        <taxon>Tetramitia</taxon>
        <taxon>Eutetramitia</taxon>
        <taxon>Vahlkampfiidae</taxon>
        <taxon>Naegleria</taxon>
    </lineage>
</organism>
<dbReference type="OMA" id="NWFDELM"/>
<dbReference type="AlphaFoldDB" id="D2V424"/>
<dbReference type="EMBL" id="GG738851">
    <property type="protein sequence ID" value="EFC48303.1"/>
    <property type="molecule type" value="Genomic_DNA"/>
</dbReference>
<evidence type="ECO:0000259" key="2">
    <source>
        <dbReference type="PROSITE" id="PS50222"/>
    </source>
</evidence>
<dbReference type="KEGG" id="ngr:NAEGRDRAFT_78476"/>
<dbReference type="PROSITE" id="PS00018">
    <property type="entry name" value="EF_HAND_1"/>
    <property type="match status" value="2"/>
</dbReference>
<dbReference type="VEuPathDB" id="AmoebaDB:NAEGRDRAFT_78476"/>
<dbReference type="RefSeq" id="XP_002681047.1">
    <property type="nucleotide sequence ID" value="XM_002681001.1"/>
</dbReference>
<gene>
    <name evidence="3" type="ORF">NAEGRDRAFT_78476</name>
</gene>
<evidence type="ECO:0000256" key="1">
    <source>
        <dbReference type="ARBA" id="ARBA00022837"/>
    </source>
</evidence>
<dbReference type="InterPro" id="IPR018247">
    <property type="entry name" value="EF_Hand_1_Ca_BS"/>
</dbReference>
<dbReference type="GeneID" id="8849760"/>
<dbReference type="SMART" id="SM00054">
    <property type="entry name" value="EFh"/>
    <property type="match status" value="2"/>
</dbReference>
<protein>
    <recommendedName>
        <fullName evidence="2">EF-hand domain-containing protein</fullName>
    </recommendedName>
</protein>
<dbReference type="InterPro" id="IPR002048">
    <property type="entry name" value="EF_hand_dom"/>
</dbReference>
<dbReference type="Gene3D" id="1.10.238.10">
    <property type="entry name" value="EF-hand"/>
    <property type="match status" value="1"/>
</dbReference>
<feature type="domain" description="EF-hand" evidence="2">
    <location>
        <begin position="47"/>
        <end position="82"/>
    </location>
</feature>
<keyword evidence="1" id="KW-0106">Calcium</keyword>
<evidence type="ECO:0000313" key="4">
    <source>
        <dbReference type="Proteomes" id="UP000006671"/>
    </source>
</evidence>
<name>D2V424_NAEGR</name>
<reference evidence="3 4" key="1">
    <citation type="journal article" date="2010" name="Cell">
        <title>The genome of Naegleria gruberi illuminates early eukaryotic versatility.</title>
        <authorList>
            <person name="Fritz-Laylin L.K."/>
            <person name="Prochnik S.E."/>
            <person name="Ginger M.L."/>
            <person name="Dacks J.B."/>
            <person name="Carpenter M.L."/>
            <person name="Field M.C."/>
            <person name="Kuo A."/>
            <person name="Paredez A."/>
            <person name="Chapman J."/>
            <person name="Pham J."/>
            <person name="Shu S."/>
            <person name="Neupane R."/>
            <person name="Cipriano M."/>
            <person name="Mancuso J."/>
            <person name="Tu H."/>
            <person name="Salamov A."/>
            <person name="Lindquist E."/>
            <person name="Shapiro H."/>
            <person name="Lucas S."/>
            <person name="Grigoriev I.V."/>
            <person name="Cande W.Z."/>
            <person name="Fulton C."/>
            <person name="Rokhsar D.S."/>
            <person name="Dawson S.C."/>
        </authorList>
    </citation>
    <scope>NUCLEOTIDE SEQUENCE [LARGE SCALE GENOMIC DNA]</scope>
    <source>
        <strain evidence="3 4">NEG-M</strain>
    </source>
</reference>
<evidence type="ECO:0000313" key="3">
    <source>
        <dbReference type="EMBL" id="EFC48303.1"/>
    </source>
</evidence>
<dbReference type="Pfam" id="PF13499">
    <property type="entry name" value="EF-hand_7"/>
    <property type="match status" value="1"/>
</dbReference>
<dbReference type="GO" id="GO:0005509">
    <property type="term" value="F:calcium ion binding"/>
    <property type="evidence" value="ECO:0007669"/>
    <property type="project" value="InterPro"/>
</dbReference>
<proteinExistence type="predicted"/>
<feature type="domain" description="EF-hand" evidence="2">
    <location>
        <begin position="91"/>
        <end position="126"/>
    </location>
</feature>
<accession>D2V424</accession>
<sequence>MPNDAYDYSVKLKTEFEPVLKFFEVKPTGNLFKDLTLLAEAIEGAKIDEKLTKFFFDFYDRDGNGTISRDELSVLVRDIGEAMGDDSMKNITDSQLDDAMAILDEDGSGEIEWNEFKNWFDELMVCFYIFIIFNYNI</sequence>
<dbReference type="InParanoid" id="D2V424"/>